<gene>
    <name evidence="3" type="ORF">SELMODRAFT_80457</name>
</gene>
<dbReference type="AlphaFoldDB" id="D8QXK1"/>
<sequence>MERIPAWPGASILGLISGYGEAGELDRALAIYSAIPGEDLELSTSMIHAYARNGELDPAMALFDRMRQRDLVVWSLMVSALAHHGRLAAAGDFFARMPERSIVAWRAMIQGHAQSGRSQDVARIFEDLPQRDALSWTSLIVAHANCGDLAKTRHRALIVFSKMPCWDVVAWNTIITANALKGHQEEALDFFAIMPQKNVVSWTVLIAANSHAGRCRDSIAILHSMQQCGFLPDDTTFTIVLLACAHAGLLDEARWCFELMVRDYSIQPTREHFGCLIDVLGRSGSLGDAQALIDVMPYSADNVAWGMFLSACRLHRDVIGANCAADRAIELAPTISSSYVMLASSLV</sequence>
<dbReference type="Pfam" id="PF13041">
    <property type="entry name" value="PPR_2"/>
    <property type="match status" value="1"/>
</dbReference>
<dbReference type="InterPro" id="IPR011990">
    <property type="entry name" value="TPR-like_helical_dom_sf"/>
</dbReference>
<keyword evidence="4" id="KW-1185">Reference proteome</keyword>
<reference evidence="3 4" key="1">
    <citation type="journal article" date="2011" name="Science">
        <title>The Selaginella genome identifies genetic changes associated with the evolution of vascular plants.</title>
        <authorList>
            <person name="Banks J.A."/>
            <person name="Nishiyama T."/>
            <person name="Hasebe M."/>
            <person name="Bowman J.L."/>
            <person name="Gribskov M."/>
            <person name="dePamphilis C."/>
            <person name="Albert V.A."/>
            <person name="Aono N."/>
            <person name="Aoyama T."/>
            <person name="Ambrose B.A."/>
            <person name="Ashton N.W."/>
            <person name="Axtell M.J."/>
            <person name="Barker E."/>
            <person name="Barker M.S."/>
            <person name="Bennetzen J.L."/>
            <person name="Bonawitz N.D."/>
            <person name="Chapple C."/>
            <person name="Cheng C."/>
            <person name="Correa L.G."/>
            <person name="Dacre M."/>
            <person name="DeBarry J."/>
            <person name="Dreyer I."/>
            <person name="Elias M."/>
            <person name="Engstrom E.M."/>
            <person name="Estelle M."/>
            <person name="Feng L."/>
            <person name="Finet C."/>
            <person name="Floyd S.K."/>
            <person name="Frommer W.B."/>
            <person name="Fujita T."/>
            <person name="Gramzow L."/>
            <person name="Gutensohn M."/>
            <person name="Harholt J."/>
            <person name="Hattori M."/>
            <person name="Heyl A."/>
            <person name="Hirai T."/>
            <person name="Hiwatashi Y."/>
            <person name="Ishikawa M."/>
            <person name="Iwata M."/>
            <person name="Karol K.G."/>
            <person name="Koehler B."/>
            <person name="Kolukisaoglu U."/>
            <person name="Kubo M."/>
            <person name="Kurata T."/>
            <person name="Lalonde S."/>
            <person name="Li K."/>
            <person name="Li Y."/>
            <person name="Litt A."/>
            <person name="Lyons E."/>
            <person name="Manning G."/>
            <person name="Maruyama T."/>
            <person name="Michael T.P."/>
            <person name="Mikami K."/>
            <person name="Miyazaki S."/>
            <person name="Morinaga S."/>
            <person name="Murata T."/>
            <person name="Mueller-Roeber B."/>
            <person name="Nelson D.R."/>
            <person name="Obara M."/>
            <person name="Oguri Y."/>
            <person name="Olmstead R.G."/>
            <person name="Onodera N."/>
            <person name="Petersen B.L."/>
            <person name="Pils B."/>
            <person name="Prigge M."/>
            <person name="Rensing S.A."/>
            <person name="Riano-Pachon D.M."/>
            <person name="Roberts A.W."/>
            <person name="Sato Y."/>
            <person name="Scheller H.V."/>
            <person name="Schulz B."/>
            <person name="Schulz C."/>
            <person name="Shakirov E.V."/>
            <person name="Shibagaki N."/>
            <person name="Shinohara N."/>
            <person name="Shippen D.E."/>
            <person name="Soerensen I."/>
            <person name="Sotooka R."/>
            <person name="Sugimoto N."/>
            <person name="Sugita M."/>
            <person name="Sumikawa N."/>
            <person name="Tanurdzic M."/>
            <person name="Theissen G."/>
            <person name="Ulvskov P."/>
            <person name="Wakazuki S."/>
            <person name="Weng J.K."/>
            <person name="Willats W.W."/>
            <person name="Wipf D."/>
            <person name="Wolf P.G."/>
            <person name="Yang L."/>
            <person name="Zimmer A.D."/>
            <person name="Zhu Q."/>
            <person name="Mitros T."/>
            <person name="Hellsten U."/>
            <person name="Loque D."/>
            <person name="Otillar R."/>
            <person name="Salamov A."/>
            <person name="Schmutz J."/>
            <person name="Shapiro H."/>
            <person name="Lindquist E."/>
            <person name="Lucas S."/>
            <person name="Rokhsar D."/>
            <person name="Grigoriev I.V."/>
        </authorList>
    </citation>
    <scope>NUCLEOTIDE SEQUENCE [LARGE SCALE GENOMIC DNA]</scope>
</reference>
<dbReference type="Proteomes" id="UP000001514">
    <property type="component" value="Unassembled WGS sequence"/>
</dbReference>
<dbReference type="PANTHER" id="PTHR47926:SF382">
    <property type="entry name" value="PENTACOTRIPEPTIDE-REPEAT REGION OF PRORP DOMAIN-CONTAINING PROTEIN"/>
    <property type="match status" value="1"/>
</dbReference>
<dbReference type="eggNOG" id="KOG4197">
    <property type="taxonomic scope" value="Eukaryota"/>
</dbReference>
<dbReference type="InParanoid" id="D8QXK1"/>
<evidence type="ECO:0008006" key="5">
    <source>
        <dbReference type="Google" id="ProtNLM"/>
    </source>
</evidence>
<protein>
    <recommendedName>
        <fullName evidence="5">Pentacotripeptide-repeat region of PRORP domain-containing protein</fullName>
    </recommendedName>
</protein>
<dbReference type="PROSITE" id="PS51375">
    <property type="entry name" value="PPR"/>
    <property type="match status" value="2"/>
</dbReference>
<accession>D8QXK1</accession>
<feature type="repeat" description="PPR" evidence="2">
    <location>
        <begin position="198"/>
        <end position="232"/>
    </location>
</feature>
<evidence type="ECO:0000313" key="4">
    <source>
        <dbReference type="Proteomes" id="UP000001514"/>
    </source>
</evidence>
<name>D8QXK1_SELML</name>
<evidence type="ECO:0000256" key="1">
    <source>
        <dbReference type="ARBA" id="ARBA00022737"/>
    </source>
</evidence>
<dbReference type="Gene3D" id="1.25.40.10">
    <property type="entry name" value="Tetratricopeptide repeat domain"/>
    <property type="match status" value="3"/>
</dbReference>
<dbReference type="KEGG" id="smo:SELMODRAFT_80457"/>
<organism evidence="4">
    <name type="scientific">Selaginella moellendorffii</name>
    <name type="common">Spikemoss</name>
    <dbReference type="NCBI Taxonomy" id="88036"/>
    <lineage>
        <taxon>Eukaryota</taxon>
        <taxon>Viridiplantae</taxon>
        <taxon>Streptophyta</taxon>
        <taxon>Embryophyta</taxon>
        <taxon>Tracheophyta</taxon>
        <taxon>Lycopodiopsida</taxon>
        <taxon>Selaginellales</taxon>
        <taxon>Selaginellaceae</taxon>
        <taxon>Selaginella</taxon>
    </lineage>
</organism>
<dbReference type="InterPro" id="IPR046960">
    <property type="entry name" value="PPR_At4g14850-like_plant"/>
</dbReference>
<dbReference type="PANTHER" id="PTHR47926">
    <property type="entry name" value="PENTATRICOPEPTIDE REPEAT-CONTAINING PROTEIN"/>
    <property type="match status" value="1"/>
</dbReference>
<keyword evidence="1" id="KW-0677">Repeat</keyword>
<dbReference type="InterPro" id="IPR002885">
    <property type="entry name" value="PPR_rpt"/>
</dbReference>
<dbReference type="GO" id="GO:0009451">
    <property type="term" value="P:RNA modification"/>
    <property type="evidence" value="ECO:0007669"/>
    <property type="project" value="InterPro"/>
</dbReference>
<dbReference type="GO" id="GO:0003723">
    <property type="term" value="F:RNA binding"/>
    <property type="evidence" value="ECO:0007669"/>
    <property type="project" value="InterPro"/>
</dbReference>
<evidence type="ECO:0000313" key="3">
    <source>
        <dbReference type="EMBL" id="EFJ35054.1"/>
    </source>
</evidence>
<dbReference type="FunFam" id="1.25.40.10:FF:000242">
    <property type="entry name" value="Pentatricopeptide repeat-containing protein"/>
    <property type="match status" value="1"/>
</dbReference>
<dbReference type="STRING" id="88036.D8QXK1"/>
<evidence type="ECO:0000256" key="2">
    <source>
        <dbReference type="PROSITE-ProRule" id="PRU00708"/>
    </source>
</evidence>
<proteinExistence type="predicted"/>
<dbReference type="Gramene" id="EFJ35054">
    <property type="protein sequence ID" value="EFJ35054"/>
    <property type="gene ID" value="SELMODRAFT_80457"/>
</dbReference>
<dbReference type="EMBL" id="GL377568">
    <property type="protein sequence ID" value="EFJ35054.1"/>
    <property type="molecule type" value="Genomic_DNA"/>
</dbReference>
<dbReference type="NCBIfam" id="TIGR00756">
    <property type="entry name" value="PPR"/>
    <property type="match status" value="1"/>
</dbReference>
<feature type="repeat" description="PPR" evidence="2">
    <location>
        <begin position="39"/>
        <end position="73"/>
    </location>
</feature>
<dbReference type="Pfam" id="PF01535">
    <property type="entry name" value="PPR"/>
    <property type="match status" value="4"/>
</dbReference>
<dbReference type="HOGENOM" id="CLU_002706_0_0_1"/>